<gene>
    <name evidence="1" type="ordered locus">Dtox_3728</name>
</gene>
<protein>
    <submittedName>
        <fullName evidence="1">Uncharacterized protein</fullName>
    </submittedName>
</protein>
<evidence type="ECO:0000313" key="1">
    <source>
        <dbReference type="EMBL" id="ACV64436.1"/>
    </source>
</evidence>
<dbReference type="HOGENOM" id="CLU_3364587_0_0_9"/>
<dbReference type="EMBL" id="CP001720">
    <property type="protein sequence ID" value="ACV64436.1"/>
    <property type="molecule type" value="Genomic_DNA"/>
</dbReference>
<evidence type="ECO:0000313" key="2">
    <source>
        <dbReference type="Proteomes" id="UP000002217"/>
    </source>
</evidence>
<accession>C8VWS2</accession>
<keyword evidence="2" id="KW-1185">Reference proteome</keyword>
<organism evidence="1 2">
    <name type="scientific">Desulfofarcimen acetoxidans (strain ATCC 49208 / DSM 771 / KCTC 5769 / VKM B-1644 / 5575)</name>
    <name type="common">Desulfotomaculum acetoxidans</name>
    <dbReference type="NCBI Taxonomy" id="485916"/>
    <lineage>
        <taxon>Bacteria</taxon>
        <taxon>Bacillati</taxon>
        <taxon>Bacillota</taxon>
        <taxon>Clostridia</taxon>
        <taxon>Eubacteriales</taxon>
        <taxon>Peptococcaceae</taxon>
        <taxon>Desulfofarcimen</taxon>
    </lineage>
</organism>
<dbReference type="Proteomes" id="UP000002217">
    <property type="component" value="Chromosome"/>
</dbReference>
<sequence>MTKELINEILKSVGLERIEGEMNKTGGGVGLRFYY</sequence>
<proteinExistence type="predicted"/>
<name>C8VWS2_DESAS</name>
<dbReference type="KEGG" id="dae:Dtox_3728"/>
<dbReference type="AlphaFoldDB" id="C8VWS2"/>
<reference evidence="1 2" key="1">
    <citation type="journal article" date="2009" name="Stand. Genomic Sci.">
        <title>Complete genome sequence of Desulfotomaculum acetoxidans type strain (5575).</title>
        <authorList>
            <person name="Spring S."/>
            <person name="Lapidus A."/>
            <person name="Schroder M."/>
            <person name="Gleim D."/>
            <person name="Sims D."/>
            <person name="Meincke L."/>
            <person name="Glavina Del Rio T."/>
            <person name="Tice H."/>
            <person name="Copeland A."/>
            <person name="Cheng J.F."/>
            <person name="Lucas S."/>
            <person name="Chen F."/>
            <person name="Nolan M."/>
            <person name="Bruce D."/>
            <person name="Goodwin L."/>
            <person name="Pitluck S."/>
            <person name="Ivanova N."/>
            <person name="Mavromatis K."/>
            <person name="Mikhailova N."/>
            <person name="Pati A."/>
            <person name="Chen A."/>
            <person name="Palaniappan K."/>
            <person name="Land M."/>
            <person name="Hauser L."/>
            <person name="Chang Y.J."/>
            <person name="Jeffries C.D."/>
            <person name="Chain P."/>
            <person name="Saunders E."/>
            <person name="Brettin T."/>
            <person name="Detter J.C."/>
            <person name="Goker M."/>
            <person name="Bristow J."/>
            <person name="Eisen J.A."/>
            <person name="Markowitz V."/>
            <person name="Hugenholtz P."/>
            <person name="Kyrpides N.C."/>
            <person name="Klenk H.P."/>
            <person name="Han C."/>
        </authorList>
    </citation>
    <scope>NUCLEOTIDE SEQUENCE [LARGE SCALE GENOMIC DNA]</scope>
    <source>
        <strain evidence="2">ATCC 49208 / DSM 771 / VKM B-1644</strain>
    </source>
</reference>